<accession>A0A0F9DUM4</accession>
<dbReference type="EMBL" id="LAZR01030158">
    <property type="protein sequence ID" value="KKL57461.1"/>
    <property type="molecule type" value="Genomic_DNA"/>
</dbReference>
<dbReference type="AlphaFoldDB" id="A0A0F9DUM4"/>
<evidence type="ECO:0000313" key="1">
    <source>
        <dbReference type="EMBL" id="KKL57461.1"/>
    </source>
</evidence>
<sequence>MDERILVAILMVACLFLGLFLGAIGAQDHYHDKCRVEQEMYFLWANVR</sequence>
<organism evidence="1">
    <name type="scientific">marine sediment metagenome</name>
    <dbReference type="NCBI Taxonomy" id="412755"/>
    <lineage>
        <taxon>unclassified sequences</taxon>
        <taxon>metagenomes</taxon>
        <taxon>ecological metagenomes</taxon>
    </lineage>
</organism>
<comment type="caution">
    <text evidence="1">The sequence shown here is derived from an EMBL/GenBank/DDBJ whole genome shotgun (WGS) entry which is preliminary data.</text>
</comment>
<protein>
    <submittedName>
        <fullName evidence="1">Uncharacterized protein</fullName>
    </submittedName>
</protein>
<reference evidence="1" key="1">
    <citation type="journal article" date="2015" name="Nature">
        <title>Complex archaea that bridge the gap between prokaryotes and eukaryotes.</title>
        <authorList>
            <person name="Spang A."/>
            <person name="Saw J.H."/>
            <person name="Jorgensen S.L."/>
            <person name="Zaremba-Niedzwiedzka K."/>
            <person name="Martijn J."/>
            <person name="Lind A.E."/>
            <person name="van Eijk R."/>
            <person name="Schleper C."/>
            <person name="Guy L."/>
            <person name="Ettema T.J."/>
        </authorList>
    </citation>
    <scope>NUCLEOTIDE SEQUENCE</scope>
</reference>
<proteinExistence type="predicted"/>
<name>A0A0F9DUM4_9ZZZZ</name>
<gene>
    <name evidence="1" type="ORF">LCGC14_2235190</name>
</gene>